<dbReference type="PANTHER" id="PTHR43394:SF1">
    <property type="entry name" value="ATP-BINDING CASSETTE SUB-FAMILY B MEMBER 10, MITOCHONDRIAL"/>
    <property type="match status" value="1"/>
</dbReference>
<dbReference type="PROSITE" id="PS50929">
    <property type="entry name" value="ABC_TM1F"/>
    <property type="match status" value="1"/>
</dbReference>
<dbReference type="InterPro" id="IPR003439">
    <property type="entry name" value="ABC_transporter-like_ATP-bd"/>
</dbReference>
<evidence type="ECO:0000259" key="9">
    <source>
        <dbReference type="PROSITE" id="PS50893"/>
    </source>
</evidence>
<evidence type="ECO:0000256" key="7">
    <source>
        <dbReference type="ARBA" id="ARBA00023136"/>
    </source>
</evidence>
<dbReference type="Pfam" id="PF00005">
    <property type="entry name" value="ABC_tran"/>
    <property type="match status" value="1"/>
</dbReference>
<dbReference type="CDD" id="cd18578">
    <property type="entry name" value="ABC_6TM_Pgp_ABCB1_D2_like"/>
    <property type="match status" value="1"/>
</dbReference>
<evidence type="ECO:0000259" key="10">
    <source>
        <dbReference type="PROSITE" id="PS50929"/>
    </source>
</evidence>
<dbReference type="InterPro" id="IPR039421">
    <property type="entry name" value="Type_1_exporter"/>
</dbReference>
<dbReference type="InterPro" id="IPR011527">
    <property type="entry name" value="ABC1_TM_dom"/>
</dbReference>
<comment type="caution">
    <text evidence="11">The sequence shown here is derived from an EMBL/GenBank/DDBJ whole genome shotgun (WGS) entry which is preliminary data.</text>
</comment>
<dbReference type="GO" id="GO:0015421">
    <property type="term" value="F:ABC-type oligopeptide transporter activity"/>
    <property type="evidence" value="ECO:0007669"/>
    <property type="project" value="TreeGrafter"/>
</dbReference>
<name>A0AAW0RZ60_9HYPO</name>
<evidence type="ECO:0000256" key="5">
    <source>
        <dbReference type="ARBA" id="ARBA00022840"/>
    </source>
</evidence>
<dbReference type="Gene3D" id="3.40.50.300">
    <property type="entry name" value="P-loop containing nucleotide triphosphate hydrolases"/>
    <property type="match status" value="2"/>
</dbReference>
<evidence type="ECO:0000256" key="8">
    <source>
        <dbReference type="SAM" id="Phobius"/>
    </source>
</evidence>
<evidence type="ECO:0000256" key="4">
    <source>
        <dbReference type="ARBA" id="ARBA00022741"/>
    </source>
</evidence>
<keyword evidence="4" id="KW-0547">Nucleotide-binding</keyword>
<evidence type="ECO:0000313" key="12">
    <source>
        <dbReference type="Proteomes" id="UP001397290"/>
    </source>
</evidence>
<gene>
    <name evidence="11" type="ORF">G3M48_001251</name>
</gene>
<dbReference type="PANTHER" id="PTHR43394">
    <property type="entry name" value="ATP-DEPENDENT PERMEASE MDL1, MITOCHONDRIAL"/>
    <property type="match status" value="1"/>
</dbReference>
<dbReference type="PROSITE" id="PS50893">
    <property type="entry name" value="ABC_TRANSPORTER_2"/>
    <property type="match status" value="1"/>
</dbReference>
<evidence type="ECO:0000256" key="6">
    <source>
        <dbReference type="ARBA" id="ARBA00022989"/>
    </source>
</evidence>
<keyword evidence="5" id="KW-0067">ATP-binding</keyword>
<feature type="domain" description="ABC transmembrane type-1" evidence="10">
    <location>
        <begin position="164"/>
        <end position="453"/>
    </location>
</feature>
<dbReference type="Proteomes" id="UP001397290">
    <property type="component" value="Unassembled WGS sequence"/>
</dbReference>
<sequence length="703" mass="77294">MVLSNSGLATPSFGNRVRWPQTREILEAAPAGGRVIRLAICLAIFREDTSRLDLLNILKKGRVVESGTHETLAAIQDGVYAGLVSPQAVSLEESDSAEDGELCRRESVAENIGQQINGQILKTPDKDKNVDEANKDTSTSEKCGILGGFGQLFVESRSYWGIIALSLLTSAAASIAQPLYAWLFSKLIALFRFKDQHSLLMHKVSFLSCMWIVFATSASVAYFLTFVSSSRVAALIRAKYQLEYFESLVGQRAAYYDQDDHAQGTLVARVRDDPSKIEEMMGINLAQVCIAFGNIMVGLVLALSYSWKLALVSSCAVLPVCICAGFVRFRYDLLFDKMNDAVFAESSRFASEAIDAFRTVTSLTLEQSITSRFSNLCHGHVSEAYRKSRWVSIVLGFADSATLGCQAVIFYYGGRLLARGEVNVVSFFVCMMALMNAAEGFGQALSFGPNAAQASAASRRILGVRDSRVTSQHVEDQDLDSDDGVAIEFRNVTLRFPTREVLVLDRFNMKISKGYGSILFNGKQISELNVYSYRKHLALVAQEPCLFQGTIRDNVLLGIDHGTVTDSQLHAVCRDACIHDFISSLPNGYDTDIGSHGVSLSGGQKQRLSIARALIRNPRLLLLDEATSALDSESERLVQTALEQTAQGRTMIAVAHRLSTVQNAHVIFVMGEQGCVLEHGTHVELLRRRGVYFQMCQNQALDQ</sequence>
<protein>
    <recommendedName>
        <fullName evidence="13">Leptomycin B resistance protein pmd1</fullName>
    </recommendedName>
</protein>
<proteinExistence type="inferred from homology"/>
<dbReference type="AlphaFoldDB" id="A0AAW0RZ60"/>
<dbReference type="Pfam" id="PF00664">
    <property type="entry name" value="ABC_membrane"/>
    <property type="match status" value="1"/>
</dbReference>
<reference evidence="11 12" key="1">
    <citation type="submission" date="2020-02" db="EMBL/GenBank/DDBJ databases">
        <title>Comparative genomics of the hypocrealean fungal genus Beauvera.</title>
        <authorList>
            <person name="Showalter D.N."/>
            <person name="Bushley K.E."/>
            <person name="Rehner S.A."/>
        </authorList>
    </citation>
    <scope>NUCLEOTIDE SEQUENCE [LARGE SCALE GENOMIC DNA]</scope>
    <source>
        <strain evidence="11 12">ARSEF4384</strain>
    </source>
</reference>
<keyword evidence="3 8" id="KW-0812">Transmembrane</keyword>
<comment type="similarity">
    <text evidence="2">Belongs to the ABC transporter superfamily. ABCB family. Multidrug resistance exporter (TC 3.A.1.201) subfamily.</text>
</comment>
<evidence type="ECO:0000256" key="1">
    <source>
        <dbReference type="ARBA" id="ARBA00004141"/>
    </source>
</evidence>
<feature type="transmembrane region" description="Helical" evidence="8">
    <location>
        <begin position="309"/>
        <end position="329"/>
    </location>
</feature>
<keyword evidence="7 8" id="KW-0472">Membrane</keyword>
<dbReference type="GO" id="GO:0090374">
    <property type="term" value="P:oligopeptide export from mitochondrion"/>
    <property type="evidence" value="ECO:0007669"/>
    <property type="project" value="TreeGrafter"/>
</dbReference>
<feature type="transmembrane region" description="Helical" evidence="8">
    <location>
        <begin position="424"/>
        <end position="442"/>
    </location>
</feature>
<evidence type="ECO:0008006" key="13">
    <source>
        <dbReference type="Google" id="ProtNLM"/>
    </source>
</evidence>
<feature type="transmembrane region" description="Helical" evidence="8">
    <location>
        <begin position="281"/>
        <end position="303"/>
    </location>
</feature>
<dbReference type="GO" id="GO:0005743">
    <property type="term" value="C:mitochondrial inner membrane"/>
    <property type="evidence" value="ECO:0007669"/>
    <property type="project" value="TreeGrafter"/>
</dbReference>
<feature type="transmembrane region" description="Helical" evidence="8">
    <location>
        <begin position="390"/>
        <end position="412"/>
    </location>
</feature>
<dbReference type="GO" id="GO:0016887">
    <property type="term" value="F:ATP hydrolysis activity"/>
    <property type="evidence" value="ECO:0007669"/>
    <property type="project" value="InterPro"/>
</dbReference>
<feature type="domain" description="ABC transporter" evidence="9">
    <location>
        <begin position="474"/>
        <end position="698"/>
    </location>
</feature>
<dbReference type="SUPFAM" id="SSF90123">
    <property type="entry name" value="ABC transporter transmembrane region"/>
    <property type="match status" value="1"/>
</dbReference>
<dbReference type="SUPFAM" id="SSF52540">
    <property type="entry name" value="P-loop containing nucleoside triphosphate hydrolases"/>
    <property type="match status" value="1"/>
</dbReference>
<evidence type="ECO:0000256" key="2">
    <source>
        <dbReference type="ARBA" id="ARBA00007577"/>
    </source>
</evidence>
<dbReference type="Gene3D" id="1.20.1560.10">
    <property type="entry name" value="ABC transporter type 1, transmembrane domain"/>
    <property type="match status" value="1"/>
</dbReference>
<feature type="transmembrane region" description="Helical" evidence="8">
    <location>
        <begin position="204"/>
        <end position="227"/>
    </location>
</feature>
<feature type="transmembrane region" description="Helical" evidence="8">
    <location>
        <begin position="159"/>
        <end position="184"/>
    </location>
</feature>
<dbReference type="EMBL" id="JAAHCF010000134">
    <property type="protein sequence ID" value="KAK8147638.1"/>
    <property type="molecule type" value="Genomic_DNA"/>
</dbReference>
<dbReference type="InterPro" id="IPR036640">
    <property type="entry name" value="ABC1_TM_sf"/>
</dbReference>
<keyword evidence="6 8" id="KW-1133">Transmembrane helix</keyword>
<organism evidence="11 12">
    <name type="scientific">Beauveria asiatica</name>
    <dbReference type="NCBI Taxonomy" id="1069075"/>
    <lineage>
        <taxon>Eukaryota</taxon>
        <taxon>Fungi</taxon>
        <taxon>Dikarya</taxon>
        <taxon>Ascomycota</taxon>
        <taxon>Pezizomycotina</taxon>
        <taxon>Sordariomycetes</taxon>
        <taxon>Hypocreomycetidae</taxon>
        <taxon>Hypocreales</taxon>
        <taxon>Cordycipitaceae</taxon>
        <taxon>Beauveria</taxon>
    </lineage>
</organism>
<dbReference type="FunFam" id="3.40.50.300:FF:000913">
    <property type="entry name" value="ABC multidrug transporter SitT"/>
    <property type="match status" value="1"/>
</dbReference>
<accession>A0AAW0RZ60</accession>
<dbReference type="PROSITE" id="PS00211">
    <property type="entry name" value="ABC_TRANSPORTER_1"/>
    <property type="match status" value="1"/>
</dbReference>
<dbReference type="InterPro" id="IPR027417">
    <property type="entry name" value="P-loop_NTPase"/>
</dbReference>
<keyword evidence="12" id="KW-1185">Reference proteome</keyword>
<dbReference type="GO" id="GO:0005524">
    <property type="term" value="F:ATP binding"/>
    <property type="evidence" value="ECO:0007669"/>
    <property type="project" value="UniProtKB-KW"/>
</dbReference>
<comment type="subcellular location">
    <subcellularLocation>
        <location evidence="1">Membrane</location>
        <topology evidence="1">Multi-pass membrane protein</topology>
    </subcellularLocation>
</comment>
<dbReference type="InterPro" id="IPR017871">
    <property type="entry name" value="ABC_transporter-like_CS"/>
</dbReference>
<evidence type="ECO:0000313" key="11">
    <source>
        <dbReference type="EMBL" id="KAK8147638.1"/>
    </source>
</evidence>
<evidence type="ECO:0000256" key="3">
    <source>
        <dbReference type="ARBA" id="ARBA00022692"/>
    </source>
</evidence>